<dbReference type="InterPro" id="IPR036188">
    <property type="entry name" value="FAD/NAD-bd_sf"/>
</dbReference>
<dbReference type="EMBL" id="CP003732">
    <property type="protein sequence ID" value="AFV11716.1"/>
    <property type="molecule type" value="Genomic_DNA"/>
</dbReference>
<dbReference type="Proteomes" id="UP000000467">
    <property type="component" value="Chromosome"/>
</dbReference>
<evidence type="ECO:0000313" key="8">
    <source>
        <dbReference type="Proteomes" id="UP000000467"/>
    </source>
</evidence>
<sequence>MEKKRVLVIGGGTAGMTSALEMAERGIEVILIEKEKEIGGRAATYCCKATDECNRCAACLVLQQRDDVLKEPSIQVYTDARITKIGKNGRGFQATIISSDATVNLEVGAVILATGFDPYDLSKRSEFAYGLEKNVVTGLELEKAIKEKGSITAAYGAGIKRIGFVQCVGSRDLSIGNGYCSRVCCMYAAKLAKVIRHELPESEIDIFYMDFQTFGKGFSAFKETLQETDKVRLVRGIPSKIYGFPYDRLTLRYAESQGGKQCEEKYDLIVLSLAITPTKESRELAEQLNVDLDSYGFMTAGPEGVFLAGVCEGPKDIPQTIGHAKAAAGAAYRYLCS</sequence>
<dbReference type="eggNOG" id="COG1148">
    <property type="taxonomic scope" value="Bacteria"/>
</dbReference>
<dbReference type="RefSeq" id="WP_015050596.1">
    <property type="nucleotide sequence ID" value="NC_018870.1"/>
</dbReference>
<evidence type="ECO:0000256" key="4">
    <source>
        <dbReference type="ARBA" id="ARBA00023004"/>
    </source>
</evidence>
<dbReference type="KEGG" id="tpz:Tph_c15090"/>
<dbReference type="PANTHER" id="PTHR43498:SF1">
    <property type="entry name" value="COB--COM HETERODISULFIDE REDUCTASE IRON-SULFUR SUBUNIT A"/>
    <property type="match status" value="1"/>
</dbReference>
<dbReference type="PANTHER" id="PTHR43498">
    <property type="entry name" value="FERREDOXIN:COB-COM HETERODISULFIDE REDUCTASE SUBUNIT A"/>
    <property type="match status" value="1"/>
</dbReference>
<dbReference type="SUPFAM" id="SSF51905">
    <property type="entry name" value="FAD/NAD(P)-binding domain"/>
    <property type="match status" value="1"/>
</dbReference>
<proteinExistence type="predicted"/>
<protein>
    <submittedName>
        <fullName evidence="7">FAD-dependent pyridine nucleotide-disulfide oxidoreductase</fullName>
    </submittedName>
</protein>
<keyword evidence="8" id="KW-1185">Reference proteome</keyword>
<evidence type="ECO:0000256" key="3">
    <source>
        <dbReference type="ARBA" id="ARBA00023002"/>
    </source>
</evidence>
<keyword evidence="2" id="KW-0479">Metal-binding</keyword>
<accession>K4LFB2</accession>
<keyword evidence="4" id="KW-0408">Iron</keyword>
<dbReference type="Pfam" id="PF07992">
    <property type="entry name" value="Pyr_redox_2"/>
    <property type="match status" value="1"/>
</dbReference>
<dbReference type="PRINTS" id="PR00469">
    <property type="entry name" value="PNDRDTASEII"/>
</dbReference>
<dbReference type="InterPro" id="IPR023753">
    <property type="entry name" value="FAD/NAD-binding_dom"/>
</dbReference>
<gene>
    <name evidence="7" type="ordered locus">Tph_c15090</name>
</gene>
<dbReference type="GO" id="GO:0046872">
    <property type="term" value="F:metal ion binding"/>
    <property type="evidence" value="ECO:0007669"/>
    <property type="project" value="UniProtKB-KW"/>
</dbReference>
<keyword evidence="1" id="KW-0004">4Fe-4S</keyword>
<dbReference type="Gene3D" id="3.50.50.60">
    <property type="entry name" value="FAD/NAD(P)-binding domain"/>
    <property type="match status" value="1"/>
</dbReference>
<keyword evidence="3" id="KW-0560">Oxidoreductase</keyword>
<dbReference type="GO" id="GO:0016491">
    <property type="term" value="F:oxidoreductase activity"/>
    <property type="evidence" value="ECO:0007669"/>
    <property type="project" value="UniProtKB-KW"/>
</dbReference>
<evidence type="ECO:0000313" key="7">
    <source>
        <dbReference type="EMBL" id="AFV11716.1"/>
    </source>
</evidence>
<name>K4LFB2_THEPS</name>
<evidence type="ECO:0000256" key="1">
    <source>
        <dbReference type="ARBA" id="ARBA00022485"/>
    </source>
</evidence>
<dbReference type="InterPro" id="IPR039650">
    <property type="entry name" value="HdrA-like"/>
</dbReference>
<keyword evidence="5" id="KW-0411">Iron-sulfur</keyword>
<dbReference type="PRINTS" id="PR00368">
    <property type="entry name" value="FADPNR"/>
</dbReference>
<organism evidence="7 8">
    <name type="scientific">Thermacetogenium phaeum (strain ATCC BAA-254 / DSM 26808 / PB)</name>
    <dbReference type="NCBI Taxonomy" id="1089553"/>
    <lineage>
        <taxon>Bacteria</taxon>
        <taxon>Bacillati</taxon>
        <taxon>Bacillota</taxon>
        <taxon>Clostridia</taxon>
        <taxon>Thermoanaerobacterales</taxon>
        <taxon>Thermoanaerobacteraceae</taxon>
        <taxon>Thermacetogenium</taxon>
    </lineage>
</organism>
<evidence type="ECO:0000259" key="6">
    <source>
        <dbReference type="Pfam" id="PF07992"/>
    </source>
</evidence>
<dbReference type="HOGENOM" id="CLU_020302_1_0_9"/>
<feature type="domain" description="FAD/NAD(P)-binding" evidence="6">
    <location>
        <begin position="5"/>
        <end position="323"/>
    </location>
</feature>
<dbReference type="GO" id="GO:0051539">
    <property type="term" value="F:4 iron, 4 sulfur cluster binding"/>
    <property type="evidence" value="ECO:0007669"/>
    <property type="project" value="UniProtKB-KW"/>
</dbReference>
<dbReference type="OrthoDB" id="9758544at2"/>
<evidence type="ECO:0000256" key="2">
    <source>
        <dbReference type="ARBA" id="ARBA00022723"/>
    </source>
</evidence>
<dbReference type="STRING" id="1089553.Tph_c15090"/>
<reference evidence="7 8" key="1">
    <citation type="journal article" date="2012" name="BMC Genomics">
        <title>Genome-guided analysis of physiological and morphological traits of the fermentative acetate oxidizer Thermacetogenium phaeum.</title>
        <authorList>
            <person name="Oehler D."/>
            <person name="Poehlein A."/>
            <person name="Leimbach A."/>
            <person name="Muller N."/>
            <person name="Daniel R."/>
            <person name="Gottschalk G."/>
            <person name="Schink B."/>
        </authorList>
    </citation>
    <scope>NUCLEOTIDE SEQUENCE [LARGE SCALE GENOMIC DNA]</scope>
    <source>
        <strain evidence="8">ATCC BAA-254 / DSM 26808 / PB</strain>
    </source>
</reference>
<evidence type="ECO:0000256" key="5">
    <source>
        <dbReference type="ARBA" id="ARBA00023014"/>
    </source>
</evidence>
<dbReference type="AlphaFoldDB" id="K4LFB2"/>